<keyword evidence="1" id="KW-0328">Glycosyltransferase</keyword>
<protein>
    <submittedName>
        <fullName evidence="4">Glycosyltransferase family 4 protein</fullName>
    </submittedName>
</protein>
<evidence type="ECO:0000259" key="3">
    <source>
        <dbReference type="Pfam" id="PF00534"/>
    </source>
</evidence>
<dbReference type="Gene3D" id="3.40.50.2000">
    <property type="entry name" value="Glycogen Phosphorylase B"/>
    <property type="match status" value="1"/>
</dbReference>
<feature type="domain" description="Glycosyl transferase family 1" evidence="3">
    <location>
        <begin position="178"/>
        <end position="324"/>
    </location>
</feature>
<evidence type="ECO:0000313" key="4">
    <source>
        <dbReference type="EMBL" id="MBJ6727753.1"/>
    </source>
</evidence>
<dbReference type="SUPFAM" id="SSF53756">
    <property type="entry name" value="UDP-Glycosyltransferase/glycogen phosphorylase"/>
    <property type="match status" value="1"/>
</dbReference>
<accession>A0A8J7M324</accession>
<comment type="caution">
    <text evidence="4">The sequence shown here is derived from an EMBL/GenBank/DDBJ whole genome shotgun (WGS) entry which is preliminary data.</text>
</comment>
<dbReference type="PANTHER" id="PTHR12526">
    <property type="entry name" value="GLYCOSYLTRANSFERASE"/>
    <property type="match status" value="1"/>
</dbReference>
<dbReference type="GO" id="GO:0016757">
    <property type="term" value="F:glycosyltransferase activity"/>
    <property type="evidence" value="ECO:0007669"/>
    <property type="project" value="UniProtKB-KW"/>
</dbReference>
<evidence type="ECO:0000313" key="5">
    <source>
        <dbReference type="Proteomes" id="UP000636888"/>
    </source>
</evidence>
<dbReference type="PANTHER" id="PTHR12526:SF510">
    <property type="entry name" value="D-INOSITOL 3-PHOSPHATE GLYCOSYLTRANSFERASE"/>
    <property type="match status" value="1"/>
</dbReference>
<evidence type="ECO:0000256" key="1">
    <source>
        <dbReference type="ARBA" id="ARBA00022676"/>
    </source>
</evidence>
<dbReference type="Pfam" id="PF00534">
    <property type="entry name" value="Glycos_transf_1"/>
    <property type="match status" value="1"/>
</dbReference>
<evidence type="ECO:0000256" key="2">
    <source>
        <dbReference type="ARBA" id="ARBA00022679"/>
    </source>
</evidence>
<proteinExistence type="predicted"/>
<dbReference type="AlphaFoldDB" id="A0A8J7M324"/>
<name>A0A8J7M324_9BACT</name>
<gene>
    <name evidence="4" type="ORF">JFN93_23850</name>
</gene>
<dbReference type="InterPro" id="IPR001296">
    <property type="entry name" value="Glyco_trans_1"/>
</dbReference>
<keyword evidence="5" id="KW-1185">Reference proteome</keyword>
<dbReference type="RefSeq" id="WP_199386894.1">
    <property type="nucleotide sequence ID" value="NZ_JAEMHM010000029.1"/>
</dbReference>
<sequence>MRPVTVLHLTAHLGGGVGKALSGVVGGAFSGAFRHRVVCLERPEKPLFVDRTLAAGGAVIVEPDPATLAAEVAAADVVQLEWWNHPATIAALCRAALPPMRLLVWCHVSGLHTPVIPSGLLENAERFLFTSPCSYEAEAVARLHPAQRERLGVVHSCGGFDGFPEPARRQVAGMRAGYLGSLNFAKLHPDYVNFLKKVRIPGFTVRLVGDTLNREILERQCELAGRPGMLQFAGYTPDVVGALADIDTLVYLLNPEHYGTTENALLEAMAMGIVPVVLDNPAERHLVEDRKTGLVVRTPEELADALQWLWEHPEARREMGEQAAASVRTRFAVPRMVELLEGHYRAVLEQPKREIAFPAIFGADPAQWFLSCQAHPEIFTGAAPVPSPFSRHGLVEKTKGSVFHFQQHFPENERLRRWAETVATVN</sequence>
<organism evidence="4 5">
    <name type="scientific">Geomesophilobacter sediminis</name>
    <dbReference type="NCBI Taxonomy" id="2798584"/>
    <lineage>
        <taxon>Bacteria</taxon>
        <taxon>Pseudomonadati</taxon>
        <taxon>Thermodesulfobacteriota</taxon>
        <taxon>Desulfuromonadia</taxon>
        <taxon>Geobacterales</taxon>
        <taxon>Geobacteraceae</taxon>
        <taxon>Geomesophilobacter</taxon>
    </lineage>
</organism>
<dbReference type="Proteomes" id="UP000636888">
    <property type="component" value="Unassembled WGS sequence"/>
</dbReference>
<dbReference type="CDD" id="cd03801">
    <property type="entry name" value="GT4_PimA-like"/>
    <property type="match status" value="1"/>
</dbReference>
<reference evidence="4" key="1">
    <citation type="submission" date="2020-12" db="EMBL/GenBank/DDBJ databases">
        <title>Geomonas sp. Red875, isolated from river sediment.</title>
        <authorList>
            <person name="Xu Z."/>
            <person name="Zhang Z."/>
            <person name="Masuda Y."/>
            <person name="Itoh H."/>
            <person name="Senoo K."/>
        </authorList>
    </citation>
    <scope>NUCLEOTIDE SEQUENCE</scope>
    <source>
        <strain evidence="4">Red875</strain>
    </source>
</reference>
<dbReference type="EMBL" id="JAEMHM010000029">
    <property type="protein sequence ID" value="MBJ6727753.1"/>
    <property type="molecule type" value="Genomic_DNA"/>
</dbReference>
<keyword evidence="2" id="KW-0808">Transferase</keyword>